<dbReference type="EMBL" id="DF144045">
    <property type="protein sequence ID" value="GAA55595.1"/>
    <property type="molecule type" value="Genomic_DNA"/>
</dbReference>
<proteinExistence type="predicted"/>
<feature type="compositionally biased region" description="Polar residues" evidence="1">
    <location>
        <begin position="84"/>
        <end position="102"/>
    </location>
</feature>
<feature type="compositionally biased region" description="Basic and acidic residues" evidence="1">
    <location>
        <begin position="106"/>
        <end position="132"/>
    </location>
</feature>
<evidence type="ECO:0000313" key="2">
    <source>
        <dbReference type="EMBL" id="GAA55595.1"/>
    </source>
</evidence>
<feature type="region of interest" description="Disordered" evidence="1">
    <location>
        <begin position="70"/>
        <end position="167"/>
    </location>
</feature>
<dbReference type="Proteomes" id="UP000008909">
    <property type="component" value="Unassembled WGS sequence"/>
</dbReference>
<name>G7YRL5_CLOSI</name>
<evidence type="ECO:0000313" key="3">
    <source>
        <dbReference type="Proteomes" id="UP000008909"/>
    </source>
</evidence>
<organism evidence="2 3">
    <name type="scientific">Clonorchis sinensis</name>
    <name type="common">Chinese liver fluke</name>
    <dbReference type="NCBI Taxonomy" id="79923"/>
    <lineage>
        <taxon>Eukaryota</taxon>
        <taxon>Metazoa</taxon>
        <taxon>Spiralia</taxon>
        <taxon>Lophotrochozoa</taxon>
        <taxon>Platyhelminthes</taxon>
        <taxon>Trematoda</taxon>
        <taxon>Digenea</taxon>
        <taxon>Opisthorchiida</taxon>
        <taxon>Opisthorchiata</taxon>
        <taxon>Opisthorchiidae</taxon>
        <taxon>Clonorchis</taxon>
    </lineage>
</organism>
<keyword evidence="3" id="KW-1185">Reference proteome</keyword>
<feature type="compositionally biased region" description="Basic and acidic residues" evidence="1">
    <location>
        <begin position="152"/>
        <end position="162"/>
    </location>
</feature>
<reference evidence="2" key="1">
    <citation type="journal article" date="2011" name="Genome Biol.">
        <title>The draft genome of the carcinogenic human liver fluke Clonorchis sinensis.</title>
        <authorList>
            <person name="Wang X."/>
            <person name="Chen W."/>
            <person name="Huang Y."/>
            <person name="Sun J."/>
            <person name="Men J."/>
            <person name="Liu H."/>
            <person name="Luo F."/>
            <person name="Guo L."/>
            <person name="Lv X."/>
            <person name="Deng C."/>
            <person name="Zhou C."/>
            <person name="Fan Y."/>
            <person name="Li X."/>
            <person name="Huang L."/>
            <person name="Hu Y."/>
            <person name="Liang C."/>
            <person name="Hu X."/>
            <person name="Xu J."/>
            <person name="Yu X."/>
        </authorList>
    </citation>
    <scope>NUCLEOTIDE SEQUENCE [LARGE SCALE GENOMIC DNA]</scope>
    <source>
        <strain evidence="2">Henan</strain>
    </source>
</reference>
<dbReference type="AlphaFoldDB" id="G7YRL5"/>
<reference key="2">
    <citation type="submission" date="2011-10" db="EMBL/GenBank/DDBJ databases">
        <title>The genome and transcriptome sequence of Clonorchis sinensis provide insights into the carcinogenic liver fluke.</title>
        <authorList>
            <person name="Wang X."/>
            <person name="Huang Y."/>
            <person name="Chen W."/>
            <person name="Liu H."/>
            <person name="Guo L."/>
            <person name="Chen Y."/>
            <person name="Luo F."/>
            <person name="Zhou W."/>
            <person name="Sun J."/>
            <person name="Mao Q."/>
            <person name="Liang P."/>
            <person name="Zhou C."/>
            <person name="Tian Y."/>
            <person name="Men J."/>
            <person name="Lv X."/>
            <person name="Huang L."/>
            <person name="Zhou J."/>
            <person name="Hu Y."/>
            <person name="Li R."/>
            <person name="Zhang F."/>
            <person name="Lei H."/>
            <person name="Li X."/>
            <person name="Hu X."/>
            <person name="Liang C."/>
            <person name="Xu J."/>
            <person name="Wu Z."/>
            <person name="Yu X."/>
        </authorList>
    </citation>
    <scope>NUCLEOTIDE SEQUENCE</scope>
    <source>
        <strain>Henan</strain>
    </source>
</reference>
<accession>G7YRL5</accession>
<protein>
    <submittedName>
        <fullName evidence="2">Uncharacterized protein</fullName>
    </submittedName>
</protein>
<gene>
    <name evidence="2" type="ORF">CLF_108408</name>
</gene>
<sequence>MFAAYMYSSDHEIRVHHQQNTALETQRCSQPKTDEMCFKAMFHCCKLEESRTDAGVVYSILRFEVDIRVGTRMGPTPPSEYSRESQISDSQTKKQGTAGSRTNKGHKPEPREVNDRGHPSIDQNTRAREARPTIHVVIDQSGHGITEQPMEPTDRTTNSDRSRHGHIRRMYPSEIGSLVYYSPLKVNYNTAH</sequence>
<evidence type="ECO:0000256" key="1">
    <source>
        <dbReference type="SAM" id="MobiDB-lite"/>
    </source>
</evidence>